<feature type="transmembrane region" description="Helical" evidence="1">
    <location>
        <begin position="41"/>
        <end position="63"/>
    </location>
</feature>
<feature type="transmembrane region" description="Helical" evidence="1">
    <location>
        <begin position="14"/>
        <end position="36"/>
    </location>
</feature>
<evidence type="ECO:0000256" key="1">
    <source>
        <dbReference type="SAM" id="Phobius"/>
    </source>
</evidence>
<dbReference type="AlphaFoldDB" id="A0A2T2X2G6"/>
<comment type="caution">
    <text evidence="2">The sequence shown here is derived from an EMBL/GenBank/DDBJ whole genome shotgun (WGS) entry which is preliminary data.</text>
</comment>
<sequence length="236" mass="25708">MITLHTSVLPWWDTWIFCAGALTAILSLMFLVAFVLDRAHLLIQLGIGTSIVVLLLWLGIHLLTVSAYQSSHAHYRITATGMIPQVTQDLLHIRHTDNPTLAPPQIGAGPSLPASQAFSATLLHTTPPQAHPWVLLSAAPIPSTWTWTIPFTAPSLSTAALQHQAEAWRQADARTAALTLLRHLQDPSAFLQTHTLAITTVPVSAAQARMLLSALPPVAPYHAEAPLRTVLLLWER</sequence>
<protein>
    <submittedName>
        <fullName evidence="2">Uncharacterized protein</fullName>
    </submittedName>
</protein>
<organism evidence="2 3">
    <name type="scientific">Sulfobacillus benefaciens</name>
    <dbReference type="NCBI Taxonomy" id="453960"/>
    <lineage>
        <taxon>Bacteria</taxon>
        <taxon>Bacillati</taxon>
        <taxon>Bacillota</taxon>
        <taxon>Clostridia</taxon>
        <taxon>Eubacteriales</taxon>
        <taxon>Clostridiales Family XVII. Incertae Sedis</taxon>
        <taxon>Sulfobacillus</taxon>
    </lineage>
</organism>
<keyword evidence="1" id="KW-0812">Transmembrane</keyword>
<dbReference type="EMBL" id="PXYW01000096">
    <property type="protein sequence ID" value="PSR28648.1"/>
    <property type="molecule type" value="Genomic_DNA"/>
</dbReference>
<name>A0A2T2X2G6_9FIRM</name>
<evidence type="ECO:0000313" key="2">
    <source>
        <dbReference type="EMBL" id="PSR28648.1"/>
    </source>
</evidence>
<gene>
    <name evidence="2" type="ORF">C7B46_18985</name>
</gene>
<proteinExistence type="predicted"/>
<dbReference type="Proteomes" id="UP000242972">
    <property type="component" value="Unassembled WGS sequence"/>
</dbReference>
<reference evidence="2 3" key="1">
    <citation type="journal article" date="2014" name="BMC Genomics">
        <title>Comparison of environmental and isolate Sulfobacillus genomes reveals diverse carbon, sulfur, nitrogen, and hydrogen metabolisms.</title>
        <authorList>
            <person name="Justice N.B."/>
            <person name="Norman A."/>
            <person name="Brown C.T."/>
            <person name="Singh A."/>
            <person name="Thomas B.C."/>
            <person name="Banfield J.F."/>
        </authorList>
    </citation>
    <scope>NUCLEOTIDE SEQUENCE [LARGE SCALE GENOMIC DNA]</scope>
    <source>
        <strain evidence="2">AMDSBA4</strain>
    </source>
</reference>
<accession>A0A2T2X2G6</accession>
<keyword evidence="1" id="KW-0472">Membrane</keyword>
<keyword evidence="1" id="KW-1133">Transmembrane helix</keyword>
<evidence type="ECO:0000313" key="3">
    <source>
        <dbReference type="Proteomes" id="UP000242972"/>
    </source>
</evidence>